<evidence type="ECO:0000313" key="2">
    <source>
        <dbReference type="EMBL" id="RMZ95471.1"/>
    </source>
</evidence>
<dbReference type="EMBL" id="REGN01012403">
    <property type="protein sequence ID" value="RMZ95471.1"/>
    <property type="molecule type" value="Genomic_DNA"/>
</dbReference>
<organism evidence="2 3">
    <name type="scientific">Brachionus plicatilis</name>
    <name type="common">Marine rotifer</name>
    <name type="synonym">Brachionus muelleri</name>
    <dbReference type="NCBI Taxonomy" id="10195"/>
    <lineage>
        <taxon>Eukaryota</taxon>
        <taxon>Metazoa</taxon>
        <taxon>Spiralia</taxon>
        <taxon>Gnathifera</taxon>
        <taxon>Rotifera</taxon>
        <taxon>Eurotatoria</taxon>
        <taxon>Monogononta</taxon>
        <taxon>Pseudotrocha</taxon>
        <taxon>Ploima</taxon>
        <taxon>Brachionidae</taxon>
        <taxon>Brachionus</taxon>
    </lineage>
</organism>
<keyword evidence="3" id="KW-1185">Reference proteome</keyword>
<feature type="region of interest" description="Disordered" evidence="1">
    <location>
        <begin position="13"/>
        <end position="78"/>
    </location>
</feature>
<gene>
    <name evidence="2" type="ORF">BpHYR1_031695</name>
</gene>
<evidence type="ECO:0000256" key="1">
    <source>
        <dbReference type="SAM" id="MobiDB-lite"/>
    </source>
</evidence>
<feature type="compositionally biased region" description="Polar residues" evidence="1">
    <location>
        <begin position="58"/>
        <end position="74"/>
    </location>
</feature>
<sequence length="216" mass="23052">MPEVIEARRLALDKPAAADLDATKPETNGPSVAVAADLKADANPPELKTAPKNDLDLSASQQRRTPPVNGTTSPFVERTNGAYPKAAGGEPAPTHDFASVYRAGQRRAAQGGAHGHRPAAEAAIAAAAVERACSDQHGNSVQPGHCAQRSRLRGVHMCVESRATLVGIRIRRLHCQDLEFVRQYAPVQTSLAVETLFPRETRVCPVTKISLRSIGM</sequence>
<reference evidence="2 3" key="1">
    <citation type="journal article" date="2018" name="Sci. Rep.">
        <title>Genomic signatures of local adaptation to the degree of environmental predictability in rotifers.</title>
        <authorList>
            <person name="Franch-Gras L."/>
            <person name="Hahn C."/>
            <person name="Garcia-Roger E.M."/>
            <person name="Carmona M.J."/>
            <person name="Serra M."/>
            <person name="Gomez A."/>
        </authorList>
    </citation>
    <scope>NUCLEOTIDE SEQUENCE [LARGE SCALE GENOMIC DNA]</scope>
    <source>
        <strain evidence="2">HYR1</strain>
    </source>
</reference>
<dbReference type="AlphaFoldDB" id="A0A3M7P8Q3"/>
<accession>A0A3M7P8Q3</accession>
<evidence type="ECO:0000313" key="3">
    <source>
        <dbReference type="Proteomes" id="UP000276133"/>
    </source>
</evidence>
<comment type="caution">
    <text evidence="2">The sequence shown here is derived from an EMBL/GenBank/DDBJ whole genome shotgun (WGS) entry which is preliminary data.</text>
</comment>
<protein>
    <submittedName>
        <fullName evidence="2">Uncharacterized protein</fullName>
    </submittedName>
</protein>
<proteinExistence type="predicted"/>
<dbReference type="Proteomes" id="UP000276133">
    <property type="component" value="Unassembled WGS sequence"/>
</dbReference>
<name>A0A3M7P8Q3_BRAPC</name>